<dbReference type="GO" id="GO:0005216">
    <property type="term" value="F:monoatomic ion channel activity"/>
    <property type="evidence" value="ECO:0007669"/>
    <property type="project" value="InterPro"/>
</dbReference>
<protein>
    <recommendedName>
        <fullName evidence="13">Ion transport domain-containing protein</fullName>
    </recommendedName>
</protein>
<dbReference type="PROSITE" id="PS50297">
    <property type="entry name" value="ANK_REP_REGION"/>
    <property type="match status" value="4"/>
</dbReference>
<evidence type="ECO:0000256" key="1">
    <source>
        <dbReference type="ARBA" id="ARBA00004141"/>
    </source>
</evidence>
<keyword evidence="5" id="KW-0677">Repeat</keyword>
<keyword evidence="15" id="KW-1185">Reference proteome</keyword>
<dbReference type="PANTHER" id="PTHR47143:SF4">
    <property type="entry name" value="TRANSIENT RECEPTOR POTENTIAL CATION CHANNEL PROTEIN PAINLESS"/>
    <property type="match status" value="1"/>
</dbReference>
<evidence type="ECO:0000256" key="10">
    <source>
        <dbReference type="ARBA" id="ARBA00023303"/>
    </source>
</evidence>
<evidence type="ECO:0000256" key="6">
    <source>
        <dbReference type="ARBA" id="ARBA00022989"/>
    </source>
</evidence>
<feature type="domain" description="Ion transport" evidence="13">
    <location>
        <begin position="507"/>
        <end position="744"/>
    </location>
</feature>
<dbReference type="PROSITE" id="PS50088">
    <property type="entry name" value="ANK_REPEAT"/>
    <property type="match status" value="4"/>
</dbReference>
<evidence type="ECO:0000256" key="11">
    <source>
        <dbReference type="PROSITE-ProRule" id="PRU00023"/>
    </source>
</evidence>
<name>A0AA39C996_9HYME</name>
<dbReference type="PANTHER" id="PTHR47143">
    <property type="entry name" value="TRANSIENT RECEPTOR POTENTIAL CATION CHANNEL PROTEIN PAINLESS"/>
    <property type="match status" value="1"/>
</dbReference>
<evidence type="ECO:0000256" key="12">
    <source>
        <dbReference type="SAM" id="Phobius"/>
    </source>
</evidence>
<dbReference type="Gene3D" id="1.10.287.70">
    <property type="match status" value="1"/>
</dbReference>
<dbReference type="InterPro" id="IPR005821">
    <property type="entry name" value="Ion_trans_dom"/>
</dbReference>
<keyword evidence="7 11" id="KW-0040">ANK repeat</keyword>
<dbReference type="AlphaFoldDB" id="A0AA39C996"/>
<accession>A0AA39C996</accession>
<dbReference type="InterPro" id="IPR052076">
    <property type="entry name" value="TRP_cation_channel"/>
</dbReference>
<evidence type="ECO:0000259" key="13">
    <source>
        <dbReference type="Pfam" id="PF00520"/>
    </source>
</evidence>
<feature type="transmembrane region" description="Helical" evidence="12">
    <location>
        <begin position="597"/>
        <end position="628"/>
    </location>
</feature>
<reference evidence="14" key="1">
    <citation type="journal article" date="2023" name="bioRxiv">
        <title>Scaffold-level genome assemblies of two parasitoid biocontrol wasps reveal the parthenogenesis mechanism and an associated novel virus.</title>
        <authorList>
            <person name="Inwood S."/>
            <person name="Skelly J."/>
            <person name="Guhlin J."/>
            <person name="Harrop T."/>
            <person name="Goldson S."/>
            <person name="Dearden P."/>
        </authorList>
    </citation>
    <scope>NUCLEOTIDE SEQUENCE</scope>
    <source>
        <strain evidence="14">Irish</strain>
        <tissue evidence="14">Whole body</tissue>
    </source>
</reference>
<evidence type="ECO:0000256" key="4">
    <source>
        <dbReference type="ARBA" id="ARBA00022692"/>
    </source>
</evidence>
<feature type="transmembrane region" description="Helical" evidence="12">
    <location>
        <begin position="559"/>
        <end position="577"/>
    </location>
</feature>
<reference evidence="14" key="2">
    <citation type="submission" date="2023-03" db="EMBL/GenBank/DDBJ databases">
        <authorList>
            <person name="Inwood S.N."/>
            <person name="Skelly J.G."/>
            <person name="Guhlin J."/>
            <person name="Harrop T.W.R."/>
            <person name="Goldson S.G."/>
            <person name="Dearden P.K."/>
        </authorList>
    </citation>
    <scope>NUCLEOTIDE SEQUENCE</scope>
    <source>
        <strain evidence="14">Irish</strain>
        <tissue evidence="14">Whole body</tissue>
    </source>
</reference>
<organism evidence="14 15">
    <name type="scientific">Microctonus aethiopoides</name>
    <dbReference type="NCBI Taxonomy" id="144406"/>
    <lineage>
        <taxon>Eukaryota</taxon>
        <taxon>Metazoa</taxon>
        <taxon>Ecdysozoa</taxon>
        <taxon>Arthropoda</taxon>
        <taxon>Hexapoda</taxon>
        <taxon>Insecta</taxon>
        <taxon>Pterygota</taxon>
        <taxon>Neoptera</taxon>
        <taxon>Endopterygota</taxon>
        <taxon>Hymenoptera</taxon>
        <taxon>Apocrita</taxon>
        <taxon>Ichneumonoidea</taxon>
        <taxon>Braconidae</taxon>
        <taxon>Euphorinae</taxon>
        <taxon>Microctonus</taxon>
    </lineage>
</organism>
<evidence type="ECO:0000256" key="9">
    <source>
        <dbReference type="ARBA" id="ARBA00023136"/>
    </source>
</evidence>
<dbReference type="EMBL" id="JAQQBS010001423">
    <property type="protein sequence ID" value="KAK0160193.1"/>
    <property type="molecule type" value="Genomic_DNA"/>
</dbReference>
<feature type="repeat" description="ANK" evidence="11">
    <location>
        <begin position="94"/>
        <end position="116"/>
    </location>
</feature>
<dbReference type="SUPFAM" id="SSF48403">
    <property type="entry name" value="Ankyrin repeat"/>
    <property type="match status" value="1"/>
</dbReference>
<proteinExistence type="predicted"/>
<feature type="transmembrane region" description="Helical" evidence="12">
    <location>
        <begin position="503"/>
        <end position="523"/>
    </location>
</feature>
<dbReference type="SMART" id="SM00248">
    <property type="entry name" value="ANK"/>
    <property type="match status" value="6"/>
</dbReference>
<keyword evidence="9 12" id="KW-0472">Membrane</keyword>
<keyword evidence="2" id="KW-0813">Transport</keyword>
<keyword evidence="3" id="KW-0716">Sensory transduction</keyword>
<keyword evidence="8" id="KW-0406">Ion transport</keyword>
<keyword evidence="4 12" id="KW-0812">Transmembrane</keyword>
<sequence length="885" mass="101458">MELEEKLQMGVHRGTNSWAYRNLLHFLQRHQLAVFENFLKHNLERYPPSIDIDHVYIHPLNKTLLDIACSDGLDEFVKLLLQFKADPNKLNIAHNRGPIHFAAESGHVNVLRVLLKEPRINPNLEAGRETALHFAVRRNDTECVKILLDHNANPNIPNVKGATPIHVAAITGRLEIIDTLLNFSRLAPDLDHFSDFRKQTPRQLILDRFPDFQLPLAIEKKVDFNLLRFYLDANDEKNFLNHLTSINDDASREINESRLITIAASKNFCIAVRELLKRIKNREIDVDITEGALVAIKCGHPEILKELLESNSLKFTEEMLITSCRELGFSSSLLGTKQSDRLDCLKMILDQPNINVRCQDEKGNTPLHYAARAECTEAVRILLELGSYLGHLNILGVPPIAHINRGILQEHFDECLRSNNECTDEYEINFDYTCLISQTTSPIDHAEIRYDSLLGINSAIKSSSEPEMYVLHYIALDRSLKNLLKHPLLSSYLYIKWTRLRQILYMNFFFYIIFYILLNWYILTANKSKLIIRDSDLNMNKTEYSTMEAKFSIWEGKNVLWCFLITFLILLSLREILQFISSPHYYITNFENWIEIMLILLTIAIVIGAGPPIGALAILLSAWELVILISQHPRMSTGIEMFKTVSMNLMAFLLPYGFLILAFAMAFFTLFRGGEDNNFPNPGQSLFKTIIMVTGEFDATDIPFVLHPVFSHIVFILFVFLIAIVLFNLLIGLAVSDTADILSRAELVGLISRTKLLCYAEKIVLGSSIMKSPKCWNLLYKYQVFRFKFFARRILLFPHYLPHTKIIVKLCKNNKIYISGCTHKTCNSTSLAMDSKIISKSKEILSTRGKITEYEKIMNALQELKLNITSLTDIMDSFQCSSAHR</sequence>
<evidence type="ECO:0000256" key="7">
    <source>
        <dbReference type="ARBA" id="ARBA00023043"/>
    </source>
</evidence>
<evidence type="ECO:0000256" key="2">
    <source>
        <dbReference type="ARBA" id="ARBA00022448"/>
    </source>
</evidence>
<feature type="transmembrane region" description="Helical" evidence="12">
    <location>
        <begin position="649"/>
        <end position="671"/>
    </location>
</feature>
<dbReference type="InterPro" id="IPR002110">
    <property type="entry name" value="Ankyrin_rpt"/>
</dbReference>
<evidence type="ECO:0000256" key="8">
    <source>
        <dbReference type="ARBA" id="ARBA00023065"/>
    </source>
</evidence>
<dbReference type="InterPro" id="IPR036770">
    <property type="entry name" value="Ankyrin_rpt-contain_sf"/>
</dbReference>
<feature type="repeat" description="ANK" evidence="11">
    <location>
        <begin position="362"/>
        <end position="394"/>
    </location>
</feature>
<dbReference type="GO" id="GO:0034703">
    <property type="term" value="C:cation channel complex"/>
    <property type="evidence" value="ECO:0007669"/>
    <property type="project" value="UniProtKB-ARBA"/>
</dbReference>
<gene>
    <name evidence="14" type="ORF">PV328_007621</name>
</gene>
<dbReference type="Pfam" id="PF00520">
    <property type="entry name" value="Ion_trans"/>
    <property type="match status" value="1"/>
</dbReference>
<dbReference type="Gene3D" id="1.25.40.20">
    <property type="entry name" value="Ankyrin repeat-containing domain"/>
    <property type="match status" value="2"/>
</dbReference>
<keyword evidence="10" id="KW-0407">Ion channel</keyword>
<feature type="repeat" description="ANK" evidence="11">
    <location>
        <begin position="127"/>
        <end position="159"/>
    </location>
</feature>
<feature type="repeat" description="ANK" evidence="11">
    <location>
        <begin position="160"/>
        <end position="182"/>
    </location>
</feature>
<evidence type="ECO:0000256" key="3">
    <source>
        <dbReference type="ARBA" id="ARBA00022606"/>
    </source>
</evidence>
<evidence type="ECO:0000313" key="14">
    <source>
        <dbReference type="EMBL" id="KAK0160193.1"/>
    </source>
</evidence>
<dbReference type="Proteomes" id="UP001168990">
    <property type="component" value="Unassembled WGS sequence"/>
</dbReference>
<comment type="caution">
    <text evidence="14">The sequence shown here is derived from an EMBL/GenBank/DDBJ whole genome shotgun (WGS) entry which is preliminary data.</text>
</comment>
<keyword evidence="6 12" id="KW-1133">Transmembrane helix</keyword>
<evidence type="ECO:0000256" key="5">
    <source>
        <dbReference type="ARBA" id="ARBA00022737"/>
    </source>
</evidence>
<evidence type="ECO:0000313" key="15">
    <source>
        <dbReference type="Proteomes" id="UP001168990"/>
    </source>
</evidence>
<comment type="subcellular location">
    <subcellularLocation>
        <location evidence="1">Membrane</location>
        <topology evidence="1">Multi-pass membrane protein</topology>
    </subcellularLocation>
</comment>
<feature type="transmembrane region" description="Helical" evidence="12">
    <location>
        <begin position="713"/>
        <end position="735"/>
    </location>
</feature>
<dbReference type="Pfam" id="PF12796">
    <property type="entry name" value="Ank_2"/>
    <property type="match status" value="3"/>
</dbReference>